<feature type="chain" id="PRO_5024356989" description="Secreted protein" evidence="1">
    <location>
        <begin position="26"/>
        <end position="94"/>
    </location>
</feature>
<dbReference type="AlphaFoldDB" id="A0A5N5TLQ2"/>
<name>A0A5N5TLQ2_9CRUS</name>
<dbReference type="Proteomes" id="UP000326759">
    <property type="component" value="Unassembled WGS sequence"/>
</dbReference>
<evidence type="ECO:0008006" key="4">
    <source>
        <dbReference type="Google" id="ProtNLM"/>
    </source>
</evidence>
<reference evidence="2 3" key="1">
    <citation type="journal article" date="2019" name="PLoS Biol.">
        <title>Sex chromosomes control vertical transmission of feminizing Wolbachia symbionts in an isopod.</title>
        <authorList>
            <person name="Becking T."/>
            <person name="Chebbi M.A."/>
            <person name="Giraud I."/>
            <person name="Moumen B."/>
            <person name="Laverre T."/>
            <person name="Caubet Y."/>
            <person name="Peccoud J."/>
            <person name="Gilbert C."/>
            <person name="Cordaux R."/>
        </authorList>
    </citation>
    <scope>NUCLEOTIDE SEQUENCE [LARGE SCALE GENOMIC DNA]</scope>
    <source>
        <strain evidence="2">ANa2</strain>
        <tissue evidence="2">Whole body excluding digestive tract and cuticle</tissue>
    </source>
</reference>
<evidence type="ECO:0000313" key="2">
    <source>
        <dbReference type="EMBL" id="KAB7507062.1"/>
    </source>
</evidence>
<evidence type="ECO:0000313" key="3">
    <source>
        <dbReference type="Proteomes" id="UP000326759"/>
    </source>
</evidence>
<evidence type="ECO:0000256" key="1">
    <source>
        <dbReference type="SAM" id="SignalP"/>
    </source>
</evidence>
<keyword evidence="1" id="KW-0732">Signal</keyword>
<dbReference type="OrthoDB" id="6101901at2759"/>
<keyword evidence="3" id="KW-1185">Reference proteome</keyword>
<organism evidence="2 3">
    <name type="scientific">Armadillidium nasatum</name>
    <dbReference type="NCBI Taxonomy" id="96803"/>
    <lineage>
        <taxon>Eukaryota</taxon>
        <taxon>Metazoa</taxon>
        <taxon>Ecdysozoa</taxon>
        <taxon>Arthropoda</taxon>
        <taxon>Crustacea</taxon>
        <taxon>Multicrustacea</taxon>
        <taxon>Malacostraca</taxon>
        <taxon>Eumalacostraca</taxon>
        <taxon>Peracarida</taxon>
        <taxon>Isopoda</taxon>
        <taxon>Oniscidea</taxon>
        <taxon>Crinocheta</taxon>
        <taxon>Armadillidiidae</taxon>
        <taxon>Armadillidium</taxon>
    </lineage>
</organism>
<protein>
    <recommendedName>
        <fullName evidence="4">Secreted protein</fullName>
    </recommendedName>
</protein>
<proteinExistence type="predicted"/>
<comment type="caution">
    <text evidence="2">The sequence shown here is derived from an EMBL/GenBank/DDBJ whole genome shotgun (WGS) entry which is preliminary data.</text>
</comment>
<dbReference type="EMBL" id="SEYY01000526">
    <property type="protein sequence ID" value="KAB7507062.1"/>
    <property type="molecule type" value="Genomic_DNA"/>
</dbReference>
<feature type="signal peptide" evidence="1">
    <location>
        <begin position="1"/>
        <end position="25"/>
    </location>
</feature>
<accession>A0A5N5TLQ2</accession>
<sequence length="94" mass="10601">MMRQMNFSPFLCGLIFVLFWGSVTPRPKSGLSLAMLRQSEEVGRLRRGFQTSSLATARGFGKRSRTVCYFVTLNIRKITVFYSAAATTKTIIII</sequence>
<gene>
    <name evidence="2" type="ORF">Anas_05788</name>
</gene>